<feature type="signal peptide" evidence="6">
    <location>
        <begin position="1"/>
        <end position="22"/>
    </location>
</feature>
<feature type="compositionally biased region" description="Low complexity" evidence="5">
    <location>
        <begin position="565"/>
        <end position="579"/>
    </location>
</feature>
<evidence type="ECO:0000313" key="10">
    <source>
        <dbReference type="RefSeq" id="XP_032823106.1"/>
    </source>
</evidence>
<evidence type="ECO:0000256" key="1">
    <source>
        <dbReference type="ARBA" id="ARBA00004541"/>
    </source>
</evidence>
<dbReference type="InterPro" id="IPR058028">
    <property type="entry name" value="Tepsin_VHS/ENTH-like"/>
</dbReference>
<dbReference type="InterPro" id="IPR013809">
    <property type="entry name" value="ENTH"/>
</dbReference>
<dbReference type="CTD" id="146705"/>
<name>A0AAJ7TRY5_PETMA</name>
<feature type="compositionally biased region" description="Acidic residues" evidence="5">
    <location>
        <begin position="310"/>
        <end position="323"/>
    </location>
</feature>
<dbReference type="GO" id="GO:0031410">
    <property type="term" value="C:cytoplasmic vesicle"/>
    <property type="evidence" value="ECO:0007669"/>
    <property type="project" value="UniProtKB-SubCell"/>
</dbReference>
<feature type="compositionally biased region" description="Pro residues" evidence="5">
    <location>
        <begin position="443"/>
        <end position="453"/>
    </location>
</feature>
<feature type="compositionally biased region" description="Polar residues" evidence="5">
    <location>
        <begin position="194"/>
        <end position="208"/>
    </location>
</feature>
<dbReference type="KEGG" id="pmrn:116949659"/>
<keyword evidence="9" id="KW-1185">Reference proteome</keyword>
<sequence length="579" mass="59593">MSAASLTDKLLFLRKLPVLVHATSDEPSPCPGYLYEAVADMSRESAGTCHCLLEFLLERLRGGSCHSKLKVLKLCRHLLDHGSPQFTLALRRNAACLQQFSVYAGPPDALYGNAHYRNVRTAAADLAGALYADDPDSPPKPRDRPPPSTGMGCVSDGRTPPRASMQGFGFTAPGAGEGLLDRIQRAASVVLATATPTPSQQPIRNTGSGLHRDGYQPMAAEEVSLTTGAARPAERAARDTRIAVHRPGQAGGGWDESDSSDSLSQASVGAGVRLSGPASLSGSHRSGSDGHSLDPDVTATLPPGRQEGAGGDEEDEEEEEEREEQQLVARVVGGSRPFLSPAENQALLREAGLLNCELLAVRLSERLGDPSDTVKMRAMAALSSLVNSDLLSHEQVWGAAASALHTVSGGPPGACADRANKILRQLQSLGSSGGSSRGSPSPLHTPPPGPAAPASPAIPAAPPGPAEERPRPGRGPQAQGAPSLFAGMEIRAVGPGVAEGPEQEGLRPKRRGSGAGSTGRARTRPSGPPAERTPGAEASVRPGEGGPPSGRGGEGGQVAGPYCPPTLATSSSAFSFLSS</sequence>
<comment type="subcellular location">
    <subcellularLocation>
        <location evidence="1">Cytoplasmic vesicle</location>
    </subcellularLocation>
    <subcellularLocation>
        <location evidence="2">Golgi apparatus</location>
        <location evidence="2">trans-Golgi network</location>
    </subcellularLocation>
</comment>
<proteinExistence type="predicted"/>
<dbReference type="CDD" id="cd03572">
    <property type="entry name" value="ENTH_like_Tepsin"/>
    <property type="match status" value="1"/>
</dbReference>
<organism evidence="9 10">
    <name type="scientific">Petromyzon marinus</name>
    <name type="common">Sea lamprey</name>
    <dbReference type="NCBI Taxonomy" id="7757"/>
    <lineage>
        <taxon>Eukaryota</taxon>
        <taxon>Metazoa</taxon>
        <taxon>Chordata</taxon>
        <taxon>Craniata</taxon>
        <taxon>Vertebrata</taxon>
        <taxon>Cyclostomata</taxon>
        <taxon>Hyperoartia</taxon>
        <taxon>Petromyzontiformes</taxon>
        <taxon>Petromyzontidae</taxon>
        <taxon>Petromyzon</taxon>
    </lineage>
</organism>
<evidence type="ECO:0000256" key="5">
    <source>
        <dbReference type="SAM" id="MobiDB-lite"/>
    </source>
</evidence>
<protein>
    <submittedName>
        <fullName evidence="10">AP-4 complex accessory subunit tepsin</fullName>
    </submittedName>
</protein>
<keyword evidence="3" id="KW-0333">Golgi apparatus</keyword>
<feature type="region of interest" description="Disordered" evidence="5">
    <location>
        <begin position="429"/>
        <end position="579"/>
    </location>
</feature>
<evidence type="ECO:0000313" key="9">
    <source>
        <dbReference type="Proteomes" id="UP001318040"/>
    </source>
</evidence>
<feature type="region of interest" description="Disordered" evidence="5">
    <location>
        <begin position="194"/>
        <end position="325"/>
    </location>
</feature>
<dbReference type="PANTHER" id="PTHR21514:SF0">
    <property type="entry name" value="AP-4 COMPLEX ACCESSORY SUBUNIT TEPSIN"/>
    <property type="match status" value="1"/>
</dbReference>
<dbReference type="Pfam" id="PF25827">
    <property type="entry name" value="TVHS-like"/>
    <property type="match status" value="1"/>
</dbReference>
<evidence type="ECO:0000256" key="3">
    <source>
        <dbReference type="ARBA" id="ARBA00023034"/>
    </source>
</evidence>
<evidence type="ECO:0000259" key="8">
    <source>
        <dbReference type="Pfam" id="PF25827"/>
    </source>
</evidence>
<dbReference type="GO" id="GO:0032588">
    <property type="term" value="C:trans-Golgi network membrane"/>
    <property type="evidence" value="ECO:0007669"/>
    <property type="project" value="TreeGrafter"/>
</dbReference>
<dbReference type="InterPro" id="IPR035802">
    <property type="entry name" value="ENTH/VHS_tepsin"/>
</dbReference>
<feature type="chain" id="PRO_5042468821" evidence="6">
    <location>
        <begin position="23"/>
        <end position="579"/>
    </location>
</feature>
<dbReference type="RefSeq" id="XP_032823106.1">
    <property type="nucleotide sequence ID" value="XM_032967215.1"/>
</dbReference>
<feature type="compositionally biased region" description="Gly residues" evidence="5">
    <location>
        <begin position="543"/>
        <end position="558"/>
    </location>
</feature>
<dbReference type="PANTHER" id="PTHR21514">
    <property type="entry name" value="AP-4 COMPLEX ACCESSORY SUBUNIT TEPSIN"/>
    <property type="match status" value="1"/>
</dbReference>
<dbReference type="SUPFAM" id="SSF48464">
    <property type="entry name" value="ENTH/VHS domain"/>
    <property type="match status" value="1"/>
</dbReference>
<evidence type="ECO:0000256" key="2">
    <source>
        <dbReference type="ARBA" id="ARBA00004601"/>
    </source>
</evidence>
<feature type="compositionally biased region" description="Basic and acidic residues" evidence="5">
    <location>
        <begin position="232"/>
        <end position="242"/>
    </location>
</feature>
<keyword evidence="6" id="KW-0732">Signal</keyword>
<reference evidence="10" key="1">
    <citation type="submission" date="2025-08" db="UniProtKB">
        <authorList>
            <consortium name="RefSeq"/>
        </authorList>
    </citation>
    <scope>IDENTIFICATION</scope>
    <source>
        <tissue evidence="10">Sperm</tissue>
    </source>
</reference>
<evidence type="ECO:0000256" key="6">
    <source>
        <dbReference type="SAM" id="SignalP"/>
    </source>
</evidence>
<dbReference type="Gene3D" id="1.25.40.90">
    <property type="match status" value="1"/>
</dbReference>
<evidence type="ECO:0000259" key="7">
    <source>
        <dbReference type="Pfam" id="PF01417"/>
    </source>
</evidence>
<dbReference type="InterPro" id="IPR039273">
    <property type="entry name" value="TEPSIN"/>
</dbReference>
<feature type="domain" description="ENTH" evidence="7">
    <location>
        <begin position="21"/>
        <end position="133"/>
    </location>
</feature>
<dbReference type="Pfam" id="PF01417">
    <property type="entry name" value="ENTH"/>
    <property type="match status" value="1"/>
</dbReference>
<feature type="compositionally biased region" description="Low complexity" evidence="5">
    <location>
        <begin position="260"/>
        <end position="270"/>
    </location>
</feature>
<feature type="domain" description="AP-4 complex accessory subunit Tepsin VHS/ENTH-like" evidence="8">
    <location>
        <begin position="323"/>
        <end position="425"/>
    </location>
</feature>
<dbReference type="AlphaFoldDB" id="A0AAJ7TRY5"/>
<feature type="region of interest" description="Disordered" evidence="5">
    <location>
        <begin position="130"/>
        <end position="170"/>
    </location>
</feature>
<feature type="compositionally biased region" description="Low complexity" evidence="5">
    <location>
        <begin position="474"/>
        <end position="483"/>
    </location>
</feature>
<keyword evidence="4" id="KW-0968">Cytoplasmic vesicle</keyword>
<dbReference type="InterPro" id="IPR008942">
    <property type="entry name" value="ENTH_VHS"/>
</dbReference>
<accession>A0AAJ7TRY5</accession>
<evidence type="ECO:0000256" key="4">
    <source>
        <dbReference type="ARBA" id="ARBA00023329"/>
    </source>
</evidence>
<gene>
    <name evidence="10" type="primary">TEPSIN</name>
</gene>
<dbReference type="Proteomes" id="UP001318040">
    <property type="component" value="Chromosome 37"/>
</dbReference>